<dbReference type="Gene3D" id="3.40.50.1820">
    <property type="entry name" value="alpha/beta hydrolase"/>
    <property type="match status" value="1"/>
</dbReference>
<dbReference type="RefSeq" id="WP_130982229.1">
    <property type="nucleotide sequence ID" value="NZ_SISG01000001.1"/>
</dbReference>
<dbReference type="Proteomes" id="UP000294194">
    <property type="component" value="Unassembled WGS sequence"/>
</dbReference>
<accession>A0A4Q9GTS0</accession>
<evidence type="ECO:0000313" key="3">
    <source>
        <dbReference type="Proteomes" id="UP000294194"/>
    </source>
</evidence>
<dbReference type="AlphaFoldDB" id="A0A4Q9GTS0"/>
<organism evidence="2 3">
    <name type="scientific">Glaciihabitans arcticus</name>
    <dbReference type="NCBI Taxonomy" id="2668039"/>
    <lineage>
        <taxon>Bacteria</taxon>
        <taxon>Bacillati</taxon>
        <taxon>Actinomycetota</taxon>
        <taxon>Actinomycetes</taxon>
        <taxon>Micrococcales</taxon>
        <taxon>Microbacteriaceae</taxon>
        <taxon>Glaciihabitans</taxon>
    </lineage>
</organism>
<dbReference type="SUPFAM" id="SSF53474">
    <property type="entry name" value="alpha/beta-Hydrolases"/>
    <property type="match status" value="1"/>
</dbReference>
<feature type="transmembrane region" description="Helical" evidence="1">
    <location>
        <begin position="112"/>
        <end position="139"/>
    </location>
</feature>
<keyword evidence="3" id="KW-1185">Reference proteome</keyword>
<reference evidence="3" key="1">
    <citation type="submission" date="2019-02" db="EMBL/GenBank/DDBJ databases">
        <title>Glaciihabitans arcticus sp. nov., a psychrotolerant bacterium isolated from polar soil.</title>
        <authorList>
            <person name="Dahal R.H."/>
        </authorList>
    </citation>
    <scope>NUCLEOTIDE SEQUENCE [LARGE SCALE GENOMIC DNA]</scope>
    <source>
        <strain evidence="3">RP-3-7</strain>
    </source>
</reference>
<keyword evidence="1" id="KW-0812">Transmembrane</keyword>
<evidence type="ECO:0008006" key="4">
    <source>
        <dbReference type="Google" id="ProtNLM"/>
    </source>
</evidence>
<sequence length="466" mass="47962">MADGLEISGGGALTVATDELMERARSLDRVTREAEGCAGQVAGILMLGAGRPPDAATRELERAGLLLGEVRTASSRTATALRSAADNYDRLEFALQRAGQQLTATLGYAAGWFLPTLAFLVLPASAIALAGLFGAAVLFPRGAIEAAGALGDWLRAHRGVLSSPFTVALLRSAVSSVDDTGAGLARLPPGLALALGEEGFGVAGVGTSAAAIALVGARFGVFAETPVTVRPTVRSLGAQPPRGIADRIGRVPDPKGNAYGEQIVIERYSIRGMDRFEVYLGGTVDFSPVAGTEVWDLTSNVHAVAELPAGSYRAAREALADAGVMKGSPIVFTGYSQGGLIATALAASGDYSPQGLITVGAPAGQIPVPAGIPTITIEHTDDLVPAFGGTRVNHDAVLVERQAFGGVPLPDDRAVPAHDLAVYRRTAELADGAGSEKLARAVESIDWRDTVTRSTSTSYLAERGGD</sequence>
<name>A0A4Q9GTS0_9MICO</name>
<keyword evidence="1" id="KW-1133">Transmembrane helix</keyword>
<protein>
    <recommendedName>
        <fullName evidence="4">Alpha/beta hydrolase</fullName>
    </recommendedName>
</protein>
<evidence type="ECO:0000313" key="2">
    <source>
        <dbReference type="EMBL" id="TBN58121.1"/>
    </source>
</evidence>
<dbReference type="EMBL" id="SISG01000001">
    <property type="protein sequence ID" value="TBN58121.1"/>
    <property type="molecule type" value="Genomic_DNA"/>
</dbReference>
<evidence type="ECO:0000256" key="1">
    <source>
        <dbReference type="SAM" id="Phobius"/>
    </source>
</evidence>
<gene>
    <name evidence="2" type="ORF">EYE40_12370</name>
</gene>
<dbReference type="InterPro" id="IPR029058">
    <property type="entry name" value="AB_hydrolase_fold"/>
</dbReference>
<keyword evidence="1" id="KW-0472">Membrane</keyword>
<comment type="caution">
    <text evidence="2">The sequence shown here is derived from an EMBL/GenBank/DDBJ whole genome shotgun (WGS) entry which is preliminary data.</text>
</comment>
<proteinExistence type="predicted"/>